<organism evidence="2 3">
    <name type="scientific">Paroceanicella profunda</name>
    <dbReference type="NCBI Taxonomy" id="2579971"/>
    <lineage>
        <taxon>Bacteria</taxon>
        <taxon>Pseudomonadati</taxon>
        <taxon>Pseudomonadota</taxon>
        <taxon>Alphaproteobacteria</taxon>
        <taxon>Rhodobacterales</taxon>
        <taxon>Paracoccaceae</taxon>
        <taxon>Paroceanicella</taxon>
    </lineage>
</organism>
<dbReference type="KEGG" id="ppru:FDP22_17150"/>
<gene>
    <name evidence="2" type="ORF">FDP22_17150</name>
</gene>
<sequence length="272" mass="28600">MIRTLAALATLLDAEAGAGRRVMPAGLEALARMHAPWTSSGVLAIDAAAGLVRLEGCHGAGGPLFDGLPTRWPLSGSPSREVFETGVPLFVEDIRAHEGWLLYRIDAEVQRYRAVALLPLPGALPRVLSLHAPPAHLPEAAERAALLAGAAIFAAALNAEARADAIAGAQAGGEAAASAAGLRALCPPHYAEALDRLCAAPDDRTRRLAQTALVFVEQGGRIRRSAATLGIHPSTLRYRLDLLRDRHGLDLTDETVRRAVYPAIVLAPARSA</sequence>
<dbReference type="OrthoDB" id="9792148at2"/>
<dbReference type="InterPro" id="IPR042070">
    <property type="entry name" value="PucR_C-HTH_sf"/>
</dbReference>
<dbReference type="Gene3D" id="1.10.10.2840">
    <property type="entry name" value="PucR C-terminal helix-turn-helix domain"/>
    <property type="match status" value="1"/>
</dbReference>
<proteinExistence type="predicted"/>
<evidence type="ECO:0000313" key="3">
    <source>
        <dbReference type="Proteomes" id="UP000305888"/>
    </source>
</evidence>
<accession>A0A5B8FIK5</accession>
<dbReference type="RefSeq" id="WP_138576004.1">
    <property type="nucleotide sequence ID" value="NZ_CP040818.1"/>
</dbReference>
<evidence type="ECO:0000313" key="2">
    <source>
        <dbReference type="EMBL" id="QDL93357.1"/>
    </source>
</evidence>
<dbReference type="InterPro" id="IPR025736">
    <property type="entry name" value="PucR_C-HTH_dom"/>
</dbReference>
<dbReference type="Proteomes" id="UP000305888">
    <property type="component" value="Chromosome"/>
</dbReference>
<dbReference type="AlphaFoldDB" id="A0A5B8FIK5"/>
<evidence type="ECO:0000259" key="1">
    <source>
        <dbReference type="Pfam" id="PF13556"/>
    </source>
</evidence>
<dbReference type="EMBL" id="CP040818">
    <property type="protein sequence ID" value="QDL93357.1"/>
    <property type="molecule type" value="Genomic_DNA"/>
</dbReference>
<keyword evidence="3" id="KW-1185">Reference proteome</keyword>
<name>A0A5B8FIK5_9RHOB</name>
<protein>
    <submittedName>
        <fullName evidence="2">PucR family transcriptional regulator</fullName>
    </submittedName>
</protein>
<dbReference type="Pfam" id="PF13556">
    <property type="entry name" value="HTH_30"/>
    <property type="match status" value="1"/>
</dbReference>
<reference evidence="2 3" key="1">
    <citation type="submission" date="2019-06" db="EMBL/GenBank/DDBJ databases">
        <title>Genome sequence of Rhodobacteraceae bacterium D4M1.</title>
        <authorList>
            <person name="Cao J."/>
        </authorList>
    </citation>
    <scope>NUCLEOTIDE SEQUENCE [LARGE SCALE GENOMIC DNA]</scope>
    <source>
        <strain evidence="2 3">D4M1</strain>
    </source>
</reference>
<feature type="domain" description="PucR C-terminal helix-turn-helix" evidence="1">
    <location>
        <begin position="208"/>
        <end position="263"/>
    </location>
</feature>
<dbReference type="SUPFAM" id="SSF55781">
    <property type="entry name" value="GAF domain-like"/>
    <property type="match status" value="1"/>
</dbReference>